<evidence type="ECO:0000313" key="5">
    <source>
        <dbReference type="Proteomes" id="UP000000483"/>
    </source>
</evidence>
<dbReference type="OrthoDB" id="9793138at2"/>
<dbReference type="SUPFAM" id="SSF55729">
    <property type="entry name" value="Acyl-CoA N-acyltransferases (Nat)"/>
    <property type="match status" value="1"/>
</dbReference>
<dbReference type="Gene3D" id="3.40.630.30">
    <property type="match status" value="1"/>
</dbReference>
<dbReference type="STRING" id="880072.Desac_2737"/>
<reference evidence="4 5" key="1">
    <citation type="journal article" date="2011" name="Stand. Genomic Sci.">
        <title>Complete genome sequence of the acetate-degrading sulfate reducer Desulfobacca acetoxidans type strain (ASRB2).</title>
        <authorList>
            <person name="Goker M."/>
            <person name="Teshima H."/>
            <person name="Lapidus A."/>
            <person name="Nolan M."/>
            <person name="Lucas S."/>
            <person name="Hammon N."/>
            <person name="Deshpande S."/>
            <person name="Cheng J.F."/>
            <person name="Tapia R."/>
            <person name="Han C."/>
            <person name="Goodwin L."/>
            <person name="Pitluck S."/>
            <person name="Huntemann M."/>
            <person name="Liolios K."/>
            <person name="Ivanova N."/>
            <person name="Pagani I."/>
            <person name="Mavromatis K."/>
            <person name="Ovchinikova G."/>
            <person name="Pati A."/>
            <person name="Chen A."/>
            <person name="Palaniappan K."/>
            <person name="Land M."/>
            <person name="Hauser L."/>
            <person name="Brambilla E.M."/>
            <person name="Rohde M."/>
            <person name="Spring S."/>
            <person name="Detter J.C."/>
            <person name="Woyke T."/>
            <person name="Bristow J."/>
            <person name="Eisen J.A."/>
            <person name="Markowitz V."/>
            <person name="Hugenholtz P."/>
            <person name="Kyrpides N.C."/>
            <person name="Klenk H.P."/>
        </authorList>
    </citation>
    <scope>NUCLEOTIDE SEQUENCE [LARGE SCALE GENOMIC DNA]</scope>
    <source>
        <strain evidence="5">ATCC 700848 / DSM 11109 / ASRB2</strain>
    </source>
</reference>
<dbReference type="Proteomes" id="UP000000483">
    <property type="component" value="Chromosome"/>
</dbReference>
<evidence type="ECO:0000259" key="3">
    <source>
        <dbReference type="PROSITE" id="PS51186"/>
    </source>
</evidence>
<gene>
    <name evidence="4" type="ordered locus">Desac_2737</name>
</gene>
<dbReference type="KEGG" id="dao:Desac_2737"/>
<evidence type="ECO:0000256" key="1">
    <source>
        <dbReference type="ARBA" id="ARBA00022679"/>
    </source>
</evidence>
<keyword evidence="1 4" id="KW-0808">Transferase</keyword>
<dbReference type="InterPro" id="IPR016181">
    <property type="entry name" value="Acyl_CoA_acyltransferase"/>
</dbReference>
<dbReference type="Pfam" id="PF00583">
    <property type="entry name" value="Acetyltransf_1"/>
    <property type="match status" value="1"/>
</dbReference>
<dbReference type="AlphaFoldDB" id="F2NDY3"/>
<dbReference type="HOGENOM" id="CLU_119519_0_0_7"/>
<dbReference type="PROSITE" id="PS51186">
    <property type="entry name" value="GNAT"/>
    <property type="match status" value="1"/>
</dbReference>
<evidence type="ECO:0000256" key="2">
    <source>
        <dbReference type="ARBA" id="ARBA00023315"/>
    </source>
</evidence>
<dbReference type="CDD" id="cd04301">
    <property type="entry name" value="NAT_SF"/>
    <property type="match status" value="1"/>
</dbReference>
<dbReference type="PANTHER" id="PTHR43626">
    <property type="entry name" value="ACYL-COA N-ACYLTRANSFERASE"/>
    <property type="match status" value="1"/>
</dbReference>
<dbReference type="GO" id="GO:0005737">
    <property type="term" value="C:cytoplasm"/>
    <property type="evidence" value="ECO:0007669"/>
    <property type="project" value="TreeGrafter"/>
</dbReference>
<protein>
    <submittedName>
        <fullName evidence="4">GCN5-related N-acetyltransferase</fullName>
    </submittedName>
</protein>
<proteinExistence type="predicted"/>
<dbReference type="NCBIfam" id="NF005840">
    <property type="entry name" value="PRK07757.1"/>
    <property type="match status" value="1"/>
</dbReference>
<dbReference type="EMBL" id="CP002629">
    <property type="protein sequence ID" value="AEB10551.1"/>
    <property type="molecule type" value="Genomic_DNA"/>
</dbReference>
<accession>F2NDY3</accession>
<dbReference type="PANTHER" id="PTHR43626:SF4">
    <property type="entry name" value="GCN5-RELATED N-ACETYLTRANSFERASE 2, CHLOROPLASTIC"/>
    <property type="match status" value="1"/>
</dbReference>
<dbReference type="GO" id="GO:0008080">
    <property type="term" value="F:N-acetyltransferase activity"/>
    <property type="evidence" value="ECO:0007669"/>
    <property type="project" value="InterPro"/>
</dbReference>
<dbReference type="InterPro" id="IPR045039">
    <property type="entry name" value="NSI-like"/>
</dbReference>
<reference evidence="5" key="2">
    <citation type="submission" date="2011-03" db="EMBL/GenBank/DDBJ databases">
        <title>The complete genome of Desulfobacca acetoxidans DSM 11109.</title>
        <authorList>
            <consortium name="US DOE Joint Genome Institute (JGI-PGF)"/>
            <person name="Lucas S."/>
            <person name="Copeland A."/>
            <person name="Lapidus A."/>
            <person name="Bruce D."/>
            <person name="Goodwin L."/>
            <person name="Pitluck S."/>
            <person name="Peters L."/>
            <person name="Kyrpides N."/>
            <person name="Mavromatis K."/>
            <person name="Ivanova N."/>
            <person name="Ovchinnikova G."/>
            <person name="Teshima H."/>
            <person name="Detter J.C."/>
            <person name="Han C."/>
            <person name="Land M."/>
            <person name="Hauser L."/>
            <person name="Markowitz V."/>
            <person name="Cheng J.-F."/>
            <person name="Hugenholtz P."/>
            <person name="Woyke T."/>
            <person name="Wu D."/>
            <person name="Spring S."/>
            <person name="Schueler E."/>
            <person name="Brambilla E."/>
            <person name="Klenk H.-P."/>
            <person name="Eisen J.A."/>
        </authorList>
    </citation>
    <scope>NUCLEOTIDE SEQUENCE [LARGE SCALE GENOMIC DNA]</scope>
    <source>
        <strain evidence="5">ATCC 700848 / DSM 11109 / ASRB2</strain>
    </source>
</reference>
<keyword evidence="5" id="KW-1185">Reference proteome</keyword>
<dbReference type="eggNOG" id="COG1246">
    <property type="taxonomic scope" value="Bacteria"/>
</dbReference>
<sequence length="155" mass="17652">MATGLIRKARIADINAIRKILQLFAAKGELLARTMAELYSLVRDYYVYQEDHNSPVIGVSALHVCWEALGEVRSVAVLEQYQRRGVGARLVETCLSEAITLGLERVFVLTYRPDFFARFGFEVVDKNILPHIVWADCVRCPKFPECDEIAMLLKF</sequence>
<feature type="domain" description="N-acetyltransferase" evidence="3">
    <location>
        <begin position="4"/>
        <end position="155"/>
    </location>
</feature>
<keyword evidence="2" id="KW-0012">Acyltransferase</keyword>
<name>F2NDY3_DESAR</name>
<dbReference type="InterPro" id="IPR000182">
    <property type="entry name" value="GNAT_dom"/>
</dbReference>
<organism evidence="4 5">
    <name type="scientific">Desulfobacca acetoxidans (strain ATCC 700848 / DSM 11109 / ASRB2)</name>
    <dbReference type="NCBI Taxonomy" id="880072"/>
    <lineage>
        <taxon>Bacteria</taxon>
        <taxon>Pseudomonadati</taxon>
        <taxon>Thermodesulfobacteriota</taxon>
        <taxon>Desulfobaccia</taxon>
        <taxon>Desulfobaccales</taxon>
        <taxon>Desulfobaccaceae</taxon>
        <taxon>Desulfobacca</taxon>
    </lineage>
</organism>
<evidence type="ECO:0000313" key="4">
    <source>
        <dbReference type="EMBL" id="AEB10551.1"/>
    </source>
</evidence>